<keyword evidence="1" id="KW-1277">Toxin-antitoxin system</keyword>
<organism evidence="2 3">
    <name type="scientific">Proteiniphilum saccharofermentans</name>
    <dbReference type="NCBI Taxonomy" id="1642647"/>
    <lineage>
        <taxon>Bacteria</taxon>
        <taxon>Pseudomonadati</taxon>
        <taxon>Bacteroidota</taxon>
        <taxon>Bacteroidia</taxon>
        <taxon>Bacteroidales</taxon>
        <taxon>Dysgonomonadaceae</taxon>
        <taxon>Proteiniphilum</taxon>
    </lineage>
</organism>
<dbReference type="InterPro" id="IPR035093">
    <property type="entry name" value="RelE/ParE_toxin_dom_sf"/>
</dbReference>
<name>A0A1R3T3I1_9BACT</name>
<keyword evidence="3" id="KW-1185">Reference proteome</keyword>
<dbReference type="EMBL" id="LT605205">
    <property type="protein sequence ID" value="SCD20589.1"/>
    <property type="molecule type" value="Genomic_DNA"/>
</dbReference>
<dbReference type="KEGG" id="psac:PSM36_1771"/>
<dbReference type="AlphaFoldDB" id="A0A1R3T3I1"/>
<gene>
    <name evidence="2" type="ORF">PSM36_1771</name>
</gene>
<dbReference type="Gene3D" id="3.30.2310.20">
    <property type="entry name" value="RelE-like"/>
    <property type="match status" value="1"/>
</dbReference>
<dbReference type="RefSeq" id="WP_076930583.1">
    <property type="nucleotide sequence ID" value="NZ_DAMBAO010000003.1"/>
</dbReference>
<accession>A0A1R3T3I1</accession>
<dbReference type="Proteomes" id="UP000187464">
    <property type="component" value="Chromosome I"/>
</dbReference>
<evidence type="ECO:0000256" key="1">
    <source>
        <dbReference type="ARBA" id="ARBA00022649"/>
    </source>
</evidence>
<reference evidence="2 3" key="1">
    <citation type="submission" date="2016-08" db="EMBL/GenBank/DDBJ databases">
        <authorList>
            <person name="Seilhamer J.J."/>
        </authorList>
    </citation>
    <scope>NUCLEOTIDE SEQUENCE [LARGE SCALE GENOMIC DNA]</scope>
    <source>
        <strain evidence="2">M3/6</strain>
    </source>
</reference>
<evidence type="ECO:0000313" key="3">
    <source>
        <dbReference type="Proteomes" id="UP000187464"/>
    </source>
</evidence>
<sequence>MLSIKWSNRAVKEKSDILRYWVKRNGTETYSEKIEAETDKAINLIVENRLIGEKVKNRDNVRRLTVMHDYAIYYTVIKNNLYILSFWDNRQDPERLEL</sequence>
<dbReference type="Pfam" id="PF05016">
    <property type="entry name" value="ParE_toxin"/>
    <property type="match status" value="1"/>
</dbReference>
<dbReference type="InterPro" id="IPR007712">
    <property type="entry name" value="RelE/ParE_toxin"/>
</dbReference>
<protein>
    <submittedName>
        <fullName evidence="2">Plasmid stabilisation system protein</fullName>
    </submittedName>
</protein>
<evidence type="ECO:0000313" key="2">
    <source>
        <dbReference type="EMBL" id="SCD20589.1"/>
    </source>
</evidence>
<proteinExistence type="predicted"/>